<organism evidence="2 3">
    <name type="scientific">Spongiactinospora gelatinilytica</name>
    <dbReference type="NCBI Taxonomy" id="2666298"/>
    <lineage>
        <taxon>Bacteria</taxon>
        <taxon>Bacillati</taxon>
        <taxon>Actinomycetota</taxon>
        <taxon>Actinomycetes</taxon>
        <taxon>Streptosporangiales</taxon>
        <taxon>Streptosporangiaceae</taxon>
        <taxon>Spongiactinospora</taxon>
    </lineage>
</organism>
<protein>
    <submittedName>
        <fullName evidence="2">Uncharacterized protein</fullName>
    </submittedName>
</protein>
<feature type="region of interest" description="Disordered" evidence="1">
    <location>
        <begin position="119"/>
        <end position="146"/>
    </location>
</feature>
<accession>A0A2W2FMW6</accession>
<evidence type="ECO:0000313" key="2">
    <source>
        <dbReference type="EMBL" id="PZG26028.1"/>
    </source>
</evidence>
<keyword evidence="3" id="KW-1185">Reference proteome</keyword>
<dbReference type="AlphaFoldDB" id="A0A2W2FMW6"/>
<feature type="compositionally biased region" description="Low complexity" evidence="1">
    <location>
        <begin position="24"/>
        <end position="35"/>
    </location>
</feature>
<sequence length="146" mass="16221">MHVTPHERELAEAYQRGRNDGYKQASDSAQQASSSEVERLKRRIEELEKLLDEATRVYEIDGDQLVEVGRYANRWAGLPKLEVGDHVLLPQNWVSVMTDGPGATRGTVTRLGSTYRGEHARIVSRAPAESGEQSRDDSQMQGGTAV</sequence>
<proteinExistence type="predicted"/>
<evidence type="ECO:0000313" key="3">
    <source>
        <dbReference type="Proteomes" id="UP000248544"/>
    </source>
</evidence>
<feature type="region of interest" description="Disordered" evidence="1">
    <location>
        <begin position="1"/>
        <end position="39"/>
    </location>
</feature>
<evidence type="ECO:0000256" key="1">
    <source>
        <dbReference type="SAM" id="MobiDB-lite"/>
    </source>
</evidence>
<name>A0A2W2FMW6_9ACTN</name>
<dbReference type="Proteomes" id="UP000248544">
    <property type="component" value="Unassembled WGS sequence"/>
</dbReference>
<dbReference type="EMBL" id="POUA01000443">
    <property type="protein sequence ID" value="PZG26028.1"/>
    <property type="molecule type" value="Genomic_DNA"/>
</dbReference>
<gene>
    <name evidence="2" type="ORF">C1I98_34190</name>
</gene>
<reference evidence="2 3" key="1">
    <citation type="submission" date="2018-01" db="EMBL/GenBank/DDBJ databases">
        <title>Draft genome sequence of Sphaerisporangium sp. 7K107.</title>
        <authorList>
            <person name="Sahin N."/>
            <person name="Saygin H."/>
            <person name="Ay H."/>
        </authorList>
    </citation>
    <scope>NUCLEOTIDE SEQUENCE [LARGE SCALE GENOMIC DNA]</scope>
    <source>
        <strain evidence="2 3">7K107</strain>
    </source>
</reference>
<comment type="caution">
    <text evidence="2">The sequence shown here is derived from an EMBL/GenBank/DDBJ whole genome shotgun (WGS) entry which is preliminary data.</text>
</comment>
<feature type="compositionally biased region" description="Basic and acidic residues" evidence="1">
    <location>
        <begin position="1"/>
        <end position="21"/>
    </location>
</feature>